<dbReference type="SUPFAM" id="SSF46785">
    <property type="entry name" value="Winged helix' DNA-binding domain"/>
    <property type="match status" value="1"/>
</dbReference>
<dbReference type="Gene3D" id="1.10.10.10">
    <property type="entry name" value="Winged helix-like DNA-binding domain superfamily/Winged helix DNA-binding domain"/>
    <property type="match status" value="1"/>
</dbReference>
<gene>
    <name evidence="5" type="ORF">GXN74_12490</name>
</gene>
<dbReference type="InterPro" id="IPR001845">
    <property type="entry name" value="HTH_ArsR_DNA-bd_dom"/>
</dbReference>
<keyword evidence="2" id="KW-0238">DNA-binding</keyword>
<dbReference type="PANTHER" id="PTHR33154:SF18">
    <property type="entry name" value="ARSENICAL RESISTANCE OPERON REPRESSOR"/>
    <property type="match status" value="1"/>
</dbReference>
<dbReference type="InterPro" id="IPR011991">
    <property type="entry name" value="ArsR-like_HTH"/>
</dbReference>
<comment type="caution">
    <text evidence="5">The sequence shown here is derived from an EMBL/GenBank/DDBJ whole genome shotgun (WGS) entry which is preliminary data.</text>
</comment>
<dbReference type="CDD" id="cd00090">
    <property type="entry name" value="HTH_ARSR"/>
    <property type="match status" value="1"/>
</dbReference>
<name>A0A7X5HXN3_9FIRM</name>
<dbReference type="NCBIfam" id="NF033788">
    <property type="entry name" value="HTH_metalloreg"/>
    <property type="match status" value="1"/>
</dbReference>
<evidence type="ECO:0000313" key="6">
    <source>
        <dbReference type="Proteomes" id="UP000461585"/>
    </source>
</evidence>
<evidence type="ECO:0000313" key="5">
    <source>
        <dbReference type="EMBL" id="NDL68555.1"/>
    </source>
</evidence>
<dbReference type="GO" id="GO:0003677">
    <property type="term" value="F:DNA binding"/>
    <property type="evidence" value="ECO:0007669"/>
    <property type="project" value="UniProtKB-KW"/>
</dbReference>
<evidence type="ECO:0000256" key="2">
    <source>
        <dbReference type="ARBA" id="ARBA00023125"/>
    </source>
</evidence>
<dbReference type="InterPro" id="IPR036390">
    <property type="entry name" value="WH_DNA-bd_sf"/>
</dbReference>
<evidence type="ECO:0000259" key="4">
    <source>
        <dbReference type="PROSITE" id="PS50987"/>
    </source>
</evidence>
<evidence type="ECO:0000256" key="1">
    <source>
        <dbReference type="ARBA" id="ARBA00023015"/>
    </source>
</evidence>
<dbReference type="GO" id="GO:0003700">
    <property type="term" value="F:DNA-binding transcription factor activity"/>
    <property type="evidence" value="ECO:0007669"/>
    <property type="project" value="InterPro"/>
</dbReference>
<organism evidence="5 6">
    <name type="scientific">Anaerotalea alkaliphila</name>
    <dbReference type="NCBI Taxonomy" id="2662126"/>
    <lineage>
        <taxon>Bacteria</taxon>
        <taxon>Bacillati</taxon>
        <taxon>Bacillota</taxon>
        <taxon>Clostridia</taxon>
        <taxon>Eubacteriales</taxon>
        <taxon>Anaerotalea</taxon>
    </lineage>
</organism>
<dbReference type="PROSITE" id="PS50987">
    <property type="entry name" value="HTH_ARSR_2"/>
    <property type="match status" value="1"/>
</dbReference>
<dbReference type="RefSeq" id="WP_162371279.1">
    <property type="nucleotide sequence ID" value="NZ_JAAEEH010000044.1"/>
</dbReference>
<accession>A0A7X5HXN3</accession>
<dbReference type="PRINTS" id="PR00778">
    <property type="entry name" value="HTHARSR"/>
</dbReference>
<dbReference type="InterPro" id="IPR051081">
    <property type="entry name" value="HTH_MetalResp_TranReg"/>
</dbReference>
<dbReference type="EMBL" id="JAAEEH010000044">
    <property type="protein sequence ID" value="NDL68555.1"/>
    <property type="molecule type" value="Genomic_DNA"/>
</dbReference>
<keyword evidence="6" id="KW-1185">Reference proteome</keyword>
<dbReference type="Pfam" id="PF01022">
    <property type="entry name" value="HTH_5"/>
    <property type="match status" value="1"/>
</dbReference>
<protein>
    <submittedName>
        <fullName evidence="5">Winged helix-turn-helix transcriptional regulator</fullName>
    </submittedName>
</protein>
<dbReference type="Proteomes" id="UP000461585">
    <property type="component" value="Unassembled WGS sequence"/>
</dbReference>
<dbReference type="InterPro" id="IPR036388">
    <property type="entry name" value="WH-like_DNA-bd_sf"/>
</dbReference>
<keyword evidence="1" id="KW-0805">Transcription regulation</keyword>
<dbReference type="PANTHER" id="PTHR33154">
    <property type="entry name" value="TRANSCRIPTIONAL REGULATOR, ARSR FAMILY"/>
    <property type="match status" value="1"/>
</dbReference>
<dbReference type="SMART" id="SM00418">
    <property type="entry name" value="HTH_ARSR"/>
    <property type="match status" value="1"/>
</dbReference>
<evidence type="ECO:0000256" key="3">
    <source>
        <dbReference type="ARBA" id="ARBA00023163"/>
    </source>
</evidence>
<reference evidence="5 6" key="1">
    <citation type="submission" date="2020-01" db="EMBL/GenBank/DDBJ databases">
        <title>Anaeroalcalibacter tamaniensis gen. nov., sp. nov., moderately halophilic strictly anaerobic fermenter bacterium from mud volcano of Taman peninsula.</title>
        <authorList>
            <person name="Frolova A."/>
            <person name="Merkel A.Y."/>
            <person name="Slobodkin A.I."/>
        </authorList>
    </citation>
    <scope>NUCLEOTIDE SEQUENCE [LARGE SCALE GENOMIC DNA]</scope>
    <source>
        <strain evidence="5 6">F-3ap</strain>
    </source>
</reference>
<proteinExistence type="predicted"/>
<keyword evidence="3" id="KW-0804">Transcription</keyword>
<feature type="domain" description="HTH arsR-type" evidence="4">
    <location>
        <begin position="1"/>
        <end position="92"/>
    </location>
</feature>
<dbReference type="AlphaFoldDB" id="A0A7X5HXN3"/>
<sequence>MDQLTNIFKTLSDETRLRLLLLLQQEELCVCQLSGILDVPQPRVSKNLSKLRDMQLVADERKEKFVFYTLKRDNKLLMEILEKILEDPELYPQLAVDRMRLGEKEKYLDRCGIRCG</sequence>